<dbReference type="Gene3D" id="3.30.465.10">
    <property type="match status" value="1"/>
</dbReference>
<evidence type="ECO:0000256" key="5">
    <source>
        <dbReference type="ARBA" id="ARBA00022989"/>
    </source>
</evidence>
<feature type="transmembrane region" description="Helical" evidence="10">
    <location>
        <begin position="91"/>
        <end position="110"/>
    </location>
</feature>
<dbReference type="Proteomes" id="UP000051861">
    <property type="component" value="Unassembled WGS sequence"/>
</dbReference>
<evidence type="ECO:0000256" key="2">
    <source>
        <dbReference type="ARBA" id="ARBA00006337"/>
    </source>
</evidence>
<dbReference type="InterPro" id="IPR000644">
    <property type="entry name" value="CBS_dom"/>
</dbReference>
<evidence type="ECO:0000256" key="10">
    <source>
        <dbReference type="SAM" id="Phobius"/>
    </source>
</evidence>
<dbReference type="InterPro" id="IPR002550">
    <property type="entry name" value="CNNM"/>
</dbReference>
<evidence type="ECO:0000259" key="11">
    <source>
        <dbReference type="PROSITE" id="PS51371"/>
    </source>
</evidence>
<comment type="caution">
    <text evidence="13">The sequence shown here is derived from an EMBL/GenBank/DDBJ whole genome shotgun (WGS) entry which is preliminary data.</text>
</comment>
<dbReference type="InterPro" id="IPR046342">
    <property type="entry name" value="CBS_dom_sf"/>
</dbReference>
<feature type="transmembrane region" description="Helical" evidence="10">
    <location>
        <begin position="130"/>
        <end position="152"/>
    </location>
</feature>
<dbReference type="InterPro" id="IPR044751">
    <property type="entry name" value="Ion_transp-like_CBS"/>
</dbReference>
<comment type="subcellular location">
    <subcellularLocation>
        <location evidence="1">Membrane</location>
        <topology evidence="1">Multi-pass membrane protein</topology>
    </subcellularLocation>
</comment>
<dbReference type="Pfam" id="PF00571">
    <property type="entry name" value="CBS"/>
    <property type="match status" value="1"/>
</dbReference>
<dbReference type="PANTHER" id="PTHR22777">
    <property type="entry name" value="HEMOLYSIN-RELATED"/>
    <property type="match status" value="1"/>
</dbReference>
<reference evidence="13 14" key="1">
    <citation type="journal article" date="2015" name="Microbiome">
        <title>Genomic resolution of linkages in carbon, nitrogen, and sulfur cycling among widespread estuary sediment bacteria.</title>
        <authorList>
            <person name="Baker B.J."/>
            <person name="Lazar C.S."/>
            <person name="Teske A.P."/>
            <person name="Dick G.J."/>
        </authorList>
    </citation>
    <scope>NUCLEOTIDE SEQUENCE [LARGE SCALE GENOMIC DNA]</scope>
    <source>
        <strain evidence="13">DG_54_3</strain>
    </source>
</reference>
<dbReference type="PROSITE" id="PS51846">
    <property type="entry name" value="CNNM"/>
    <property type="match status" value="1"/>
</dbReference>
<keyword evidence="4" id="KW-0677">Repeat</keyword>
<keyword evidence="5 9" id="KW-1133">Transmembrane helix</keyword>
<feature type="domain" description="CBS" evidence="11">
    <location>
        <begin position="271"/>
        <end position="328"/>
    </location>
</feature>
<comment type="similarity">
    <text evidence="2">Belongs to the UPF0053 family.</text>
</comment>
<dbReference type="InterPro" id="IPR036318">
    <property type="entry name" value="FAD-bd_PCMH-like_sf"/>
</dbReference>
<evidence type="ECO:0000256" key="9">
    <source>
        <dbReference type="PROSITE-ProRule" id="PRU01193"/>
    </source>
</evidence>
<evidence type="ECO:0000256" key="8">
    <source>
        <dbReference type="PROSITE-ProRule" id="PRU00703"/>
    </source>
</evidence>
<dbReference type="GO" id="GO:0050660">
    <property type="term" value="F:flavin adenine dinucleotide binding"/>
    <property type="evidence" value="ECO:0007669"/>
    <property type="project" value="InterPro"/>
</dbReference>
<evidence type="ECO:0000256" key="1">
    <source>
        <dbReference type="ARBA" id="ARBA00004141"/>
    </source>
</evidence>
<keyword evidence="7 9" id="KW-0472">Membrane</keyword>
<dbReference type="InterPro" id="IPR016169">
    <property type="entry name" value="FAD-bd_PCMH_sub2"/>
</dbReference>
<evidence type="ECO:0008006" key="15">
    <source>
        <dbReference type="Google" id="ProtNLM"/>
    </source>
</evidence>
<dbReference type="InterPro" id="IPR005170">
    <property type="entry name" value="Transptr-assoc_dom"/>
</dbReference>
<dbReference type="SMART" id="SM00116">
    <property type="entry name" value="CBS"/>
    <property type="match status" value="1"/>
</dbReference>
<dbReference type="Pfam" id="PF03471">
    <property type="entry name" value="CorC_HlyC"/>
    <property type="match status" value="1"/>
</dbReference>
<keyword evidence="3 9" id="KW-0812">Transmembrane</keyword>
<dbReference type="FunFam" id="3.10.580.10:FF:000002">
    <property type="entry name" value="Magnesium/cobalt efflux protein CorC"/>
    <property type="match status" value="1"/>
</dbReference>
<dbReference type="GO" id="GO:0005886">
    <property type="term" value="C:plasma membrane"/>
    <property type="evidence" value="ECO:0007669"/>
    <property type="project" value="TreeGrafter"/>
</dbReference>
<evidence type="ECO:0000256" key="4">
    <source>
        <dbReference type="ARBA" id="ARBA00022737"/>
    </source>
</evidence>
<evidence type="ECO:0000313" key="14">
    <source>
        <dbReference type="Proteomes" id="UP000051861"/>
    </source>
</evidence>
<dbReference type="SUPFAM" id="SSF56176">
    <property type="entry name" value="FAD-binding/transporter-associated domain-like"/>
    <property type="match status" value="1"/>
</dbReference>
<dbReference type="SUPFAM" id="SSF54631">
    <property type="entry name" value="CBS-domain pair"/>
    <property type="match status" value="1"/>
</dbReference>
<dbReference type="EMBL" id="LIZX01000004">
    <property type="protein sequence ID" value="KPJ70250.1"/>
    <property type="molecule type" value="Genomic_DNA"/>
</dbReference>
<dbReference type="Gene3D" id="3.10.580.10">
    <property type="entry name" value="CBS-domain"/>
    <property type="match status" value="1"/>
</dbReference>
<evidence type="ECO:0000313" key="13">
    <source>
        <dbReference type="EMBL" id="KPJ70250.1"/>
    </source>
</evidence>
<keyword evidence="6 8" id="KW-0129">CBS domain</keyword>
<sequence length="430" mass="49645">MLLPSLILFIFFLLLSAFFSSSETAFIATSPYKLDYREKKGSKRAKLVKRLMARVDNLLATILVGNTLVNVAAASVATLIFISFIPNKNQAVFLATLTTTFLILLLAEITPKTYAAHNPLRVSFLFAHPIRFFIVVFFPLVKIFTFFSNLFFRFSRRKRETWPSTLTEEEIKVLLTTGMIREKMSSLRRKMISGVLDIGARPIKEIMIPRPQVRALEIGLSFEKILEVVLSAEFSRFPVYRGRLDNIEGWIHTRDIIPYIIDKKEINIYDILRKPFFVPESASVEKVLIQMQENTVHLAFVVDEFGNMEGIITLEDIIEEIVGEIQDEYDIKAEDWLMKAGGNIYLIRGDVPIKDINQRLPLELPEKVEYTTLAGFFLYEFGKMPKVKDVLEYREHKFIVERMDKRQISLIRVVLKGIKEGFSDEGHRDQ</sequence>
<protein>
    <recommendedName>
        <fullName evidence="15">Hemolysin</fullName>
    </recommendedName>
</protein>
<gene>
    <name evidence="13" type="ORF">AMJ44_00630</name>
</gene>
<feature type="transmembrane region" description="Helical" evidence="10">
    <location>
        <begin position="58"/>
        <end position="84"/>
    </location>
</feature>
<name>A0A0S7Y6P8_UNCSA</name>
<evidence type="ECO:0000256" key="6">
    <source>
        <dbReference type="ARBA" id="ARBA00023122"/>
    </source>
</evidence>
<organism evidence="13 14">
    <name type="scientific">candidate division WOR-1 bacterium DG_54_3</name>
    <dbReference type="NCBI Taxonomy" id="1703775"/>
    <lineage>
        <taxon>Bacteria</taxon>
        <taxon>Bacillati</taxon>
        <taxon>Saganbacteria</taxon>
    </lineage>
</organism>
<evidence type="ECO:0000259" key="12">
    <source>
        <dbReference type="PROSITE" id="PS51846"/>
    </source>
</evidence>
<dbReference type="CDD" id="cd04590">
    <property type="entry name" value="CBS_pair_CorC_HlyC_assoc"/>
    <property type="match status" value="1"/>
</dbReference>
<dbReference type="AlphaFoldDB" id="A0A0S7Y6P8"/>
<dbReference type="Pfam" id="PF01595">
    <property type="entry name" value="CNNM"/>
    <property type="match status" value="1"/>
</dbReference>
<proteinExistence type="inferred from homology"/>
<dbReference type="PANTHER" id="PTHR22777:SF17">
    <property type="entry name" value="UPF0053 PROTEIN SLL0260"/>
    <property type="match status" value="1"/>
</dbReference>
<dbReference type="SMART" id="SM01091">
    <property type="entry name" value="CorC_HlyC"/>
    <property type="match status" value="1"/>
</dbReference>
<accession>A0A0S7Y6P8</accession>
<feature type="domain" description="CNNM transmembrane" evidence="12">
    <location>
        <begin position="1"/>
        <end position="191"/>
    </location>
</feature>
<evidence type="ECO:0000256" key="7">
    <source>
        <dbReference type="ARBA" id="ARBA00023136"/>
    </source>
</evidence>
<evidence type="ECO:0000256" key="3">
    <source>
        <dbReference type="ARBA" id="ARBA00022692"/>
    </source>
</evidence>
<dbReference type="PROSITE" id="PS51371">
    <property type="entry name" value="CBS"/>
    <property type="match status" value="1"/>
</dbReference>